<organism evidence="1 2">
    <name type="scientific">Lactococcus fujiensis JCM 16395</name>
    <dbReference type="NCBI Taxonomy" id="1291764"/>
    <lineage>
        <taxon>Bacteria</taxon>
        <taxon>Bacillati</taxon>
        <taxon>Bacillota</taxon>
        <taxon>Bacilli</taxon>
        <taxon>Lactobacillales</taxon>
        <taxon>Streptococcaceae</taxon>
        <taxon>Lactococcus</taxon>
    </lineage>
</organism>
<comment type="caution">
    <text evidence="1">The sequence shown here is derived from an EMBL/GenBank/DDBJ whole genome shotgun (WGS) entry which is preliminary data.</text>
</comment>
<evidence type="ECO:0000313" key="1">
    <source>
        <dbReference type="EMBL" id="PCR98666.1"/>
    </source>
</evidence>
<name>A0A2A5RHW9_9LACT</name>
<sequence length="114" mass="13840">MSINSPTVTSKKKILFWKIEPFNFDEIPHFVEEYCKKGLIKEKNGENLFYKPEFSWELDPFRAYPIGYYFMQPDTMNLAYESAFVISPERFYSEYELTDENYEQESFSRKNFFI</sequence>
<accession>A0A2A5RHW9</accession>
<gene>
    <name evidence="1" type="ORF">RT41_GL001383</name>
</gene>
<dbReference type="AlphaFoldDB" id="A0A2A5RHW9"/>
<dbReference type="EMBL" id="JXJU01000040">
    <property type="protein sequence ID" value="PCR98666.1"/>
    <property type="molecule type" value="Genomic_DNA"/>
</dbReference>
<protein>
    <submittedName>
        <fullName evidence="1">Uncharacterized protein</fullName>
    </submittedName>
</protein>
<keyword evidence="2" id="KW-1185">Reference proteome</keyword>
<evidence type="ECO:0000313" key="2">
    <source>
        <dbReference type="Proteomes" id="UP000218181"/>
    </source>
</evidence>
<proteinExistence type="predicted"/>
<dbReference type="Proteomes" id="UP000218181">
    <property type="component" value="Unassembled WGS sequence"/>
</dbReference>
<dbReference type="RefSeq" id="WP_096819279.1">
    <property type="nucleotide sequence ID" value="NZ_JXJU01000040.1"/>
</dbReference>
<reference evidence="1 2" key="1">
    <citation type="submission" date="2014-12" db="EMBL/GenBank/DDBJ databases">
        <title>Draft genome sequences of 10 type strains of Lactococcus.</title>
        <authorList>
            <person name="Sun Z."/>
            <person name="Zhong Z."/>
            <person name="Liu W."/>
            <person name="Zhang W."/>
            <person name="Zhang H."/>
        </authorList>
    </citation>
    <scope>NUCLEOTIDE SEQUENCE [LARGE SCALE GENOMIC DNA]</scope>
    <source>
        <strain evidence="1 2">JCM 16395</strain>
    </source>
</reference>